<evidence type="ECO:0000256" key="1">
    <source>
        <dbReference type="SAM" id="Phobius"/>
    </source>
</evidence>
<feature type="transmembrane region" description="Helical" evidence="1">
    <location>
        <begin position="63"/>
        <end position="83"/>
    </location>
</feature>
<evidence type="ECO:0000313" key="2">
    <source>
        <dbReference type="EMBL" id="MCI13838.1"/>
    </source>
</evidence>
<evidence type="ECO:0000313" key="3">
    <source>
        <dbReference type="Proteomes" id="UP000265520"/>
    </source>
</evidence>
<dbReference type="Proteomes" id="UP000265520">
    <property type="component" value="Unassembled WGS sequence"/>
</dbReference>
<feature type="transmembrane region" description="Helical" evidence="1">
    <location>
        <begin position="90"/>
        <end position="113"/>
    </location>
</feature>
<evidence type="ECO:0008006" key="4">
    <source>
        <dbReference type="Google" id="ProtNLM"/>
    </source>
</evidence>
<comment type="caution">
    <text evidence="2">The sequence shown here is derived from an EMBL/GenBank/DDBJ whole genome shotgun (WGS) entry which is preliminary data.</text>
</comment>
<dbReference type="EMBL" id="LXQA010089825">
    <property type="protein sequence ID" value="MCI13838.1"/>
    <property type="molecule type" value="Genomic_DNA"/>
</dbReference>
<feature type="transmembrane region" description="Helical" evidence="1">
    <location>
        <begin position="125"/>
        <end position="143"/>
    </location>
</feature>
<keyword evidence="1" id="KW-0472">Membrane</keyword>
<keyword evidence="3" id="KW-1185">Reference proteome</keyword>
<feature type="non-terminal residue" evidence="2">
    <location>
        <position position="146"/>
    </location>
</feature>
<accession>A0A392PP18</accession>
<keyword evidence="1" id="KW-0812">Transmembrane</keyword>
<proteinExistence type="predicted"/>
<dbReference type="AlphaFoldDB" id="A0A392PP18"/>
<reference evidence="2 3" key="1">
    <citation type="journal article" date="2018" name="Front. Plant Sci.">
        <title>Red Clover (Trifolium pratense) and Zigzag Clover (T. medium) - A Picture of Genomic Similarities and Differences.</title>
        <authorList>
            <person name="Dluhosova J."/>
            <person name="Istvanek J."/>
            <person name="Nedelnik J."/>
            <person name="Repkova J."/>
        </authorList>
    </citation>
    <scope>NUCLEOTIDE SEQUENCE [LARGE SCALE GENOMIC DNA]</scope>
    <source>
        <strain evidence="3">cv. 10/8</strain>
        <tissue evidence="2">Leaf</tissue>
    </source>
</reference>
<protein>
    <recommendedName>
        <fullName evidence="4">Transmembrane protein</fullName>
    </recommendedName>
</protein>
<sequence length="146" mass="15716">MDDCPVSHFAGVAPPWFAFGVSPEFVSFFFSGSVIGGAPSPESSCRRSSCSVSGDWCYVGGRWLSLVLVRWSVFGLCSIWVAFCLSLPSVFLLLLVVVVMVVAIDLVVAAVFAEMWWLGGGSPDLVLTVAMLWWLGGGGEVMLRWG</sequence>
<organism evidence="2 3">
    <name type="scientific">Trifolium medium</name>
    <dbReference type="NCBI Taxonomy" id="97028"/>
    <lineage>
        <taxon>Eukaryota</taxon>
        <taxon>Viridiplantae</taxon>
        <taxon>Streptophyta</taxon>
        <taxon>Embryophyta</taxon>
        <taxon>Tracheophyta</taxon>
        <taxon>Spermatophyta</taxon>
        <taxon>Magnoliopsida</taxon>
        <taxon>eudicotyledons</taxon>
        <taxon>Gunneridae</taxon>
        <taxon>Pentapetalae</taxon>
        <taxon>rosids</taxon>
        <taxon>fabids</taxon>
        <taxon>Fabales</taxon>
        <taxon>Fabaceae</taxon>
        <taxon>Papilionoideae</taxon>
        <taxon>50 kb inversion clade</taxon>
        <taxon>NPAAA clade</taxon>
        <taxon>Hologalegina</taxon>
        <taxon>IRL clade</taxon>
        <taxon>Trifolieae</taxon>
        <taxon>Trifolium</taxon>
    </lineage>
</organism>
<keyword evidence="1" id="KW-1133">Transmembrane helix</keyword>
<name>A0A392PP18_9FABA</name>